<proteinExistence type="inferred from homology"/>
<feature type="domain" description="O-GlcNAc transferase C-terminal" evidence="10">
    <location>
        <begin position="449"/>
        <end position="625"/>
    </location>
</feature>
<evidence type="ECO:0000256" key="4">
    <source>
        <dbReference type="ARBA" id="ARBA00022676"/>
    </source>
</evidence>
<keyword evidence="5 11" id="KW-0808">Transferase</keyword>
<organism evidence="11 12">
    <name type="scientific">Kushneria sinocarnis</name>
    <dbReference type="NCBI Taxonomy" id="595502"/>
    <lineage>
        <taxon>Bacteria</taxon>
        <taxon>Pseudomonadati</taxon>
        <taxon>Pseudomonadota</taxon>
        <taxon>Gammaproteobacteria</taxon>
        <taxon>Oceanospirillales</taxon>
        <taxon>Halomonadaceae</taxon>
        <taxon>Kushneria</taxon>
    </lineage>
</organism>
<dbReference type="RefSeq" id="WP_121172005.1">
    <property type="nucleotide sequence ID" value="NZ_RBIN01000003.1"/>
</dbReference>
<evidence type="ECO:0000256" key="3">
    <source>
        <dbReference type="ARBA" id="ARBA00011970"/>
    </source>
</evidence>
<dbReference type="Gene3D" id="1.25.40.10">
    <property type="entry name" value="Tetratricopeptide repeat domain"/>
    <property type="match status" value="1"/>
</dbReference>
<evidence type="ECO:0000313" key="12">
    <source>
        <dbReference type="Proteomes" id="UP000281975"/>
    </source>
</evidence>
<evidence type="ECO:0000256" key="9">
    <source>
        <dbReference type="SAM" id="MobiDB-lite"/>
    </source>
</evidence>
<keyword evidence="7 8" id="KW-0802">TPR repeat</keyword>
<dbReference type="SMART" id="SM00028">
    <property type="entry name" value="TPR"/>
    <property type="match status" value="5"/>
</dbReference>
<dbReference type="AlphaFoldDB" id="A0A420WY79"/>
<evidence type="ECO:0000256" key="2">
    <source>
        <dbReference type="ARBA" id="ARBA00005386"/>
    </source>
</evidence>
<gene>
    <name evidence="11" type="ORF">C7446_1047</name>
</gene>
<dbReference type="Gene3D" id="3.40.50.11380">
    <property type="match status" value="1"/>
</dbReference>
<dbReference type="EMBL" id="RBIN01000003">
    <property type="protein sequence ID" value="RKR06111.1"/>
    <property type="molecule type" value="Genomic_DNA"/>
</dbReference>
<dbReference type="PANTHER" id="PTHR44835:SF1">
    <property type="entry name" value="PROTEIN O-GLCNAC TRANSFERASE"/>
    <property type="match status" value="1"/>
</dbReference>
<dbReference type="SUPFAM" id="SSF53756">
    <property type="entry name" value="UDP-Glycosyltransferase/glycogen phosphorylase"/>
    <property type="match status" value="1"/>
</dbReference>
<evidence type="ECO:0000256" key="6">
    <source>
        <dbReference type="ARBA" id="ARBA00022737"/>
    </source>
</evidence>
<dbReference type="Pfam" id="PF13181">
    <property type="entry name" value="TPR_8"/>
    <property type="match status" value="3"/>
</dbReference>
<dbReference type="PANTHER" id="PTHR44835">
    <property type="entry name" value="UDP-N-ACETYLGLUCOSAMINE--PEPTIDE N-ACETYLGLUCOSAMINYLTRANSFERASE SPINDLY-RELATED"/>
    <property type="match status" value="1"/>
</dbReference>
<keyword evidence="6" id="KW-0677">Repeat</keyword>
<keyword evidence="12" id="KW-1185">Reference proteome</keyword>
<evidence type="ECO:0000313" key="11">
    <source>
        <dbReference type="EMBL" id="RKR06111.1"/>
    </source>
</evidence>
<protein>
    <recommendedName>
        <fullName evidence="3">protein O-GlcNAc transferase</fullName>
        <ecNumber evidence="3">2.4.1.255</ecNumber>
    </recommendedName>
</protein>
<reference evidence="11 12" key="1">
    <citation type="submission" date="2018-10" db="EMBL/GenBank/DDBJ databases">
        <title>Genomic Encyclopedia of Type Strains, Phase IV (KMG-IV): sequencing the most valuable type-strain genomes for metagenomic binning, comparative biology and taxonomic classification.</title>
        <authorList>
            <person name="Goeker M."/>
        </authorList>
    </citation>
    <scope>NUCLEOTIDE SEQUENCE [LARGE SCALE GENOMIC DNA]</scope>
    <source>
        <strain evidence="11 12">DSM 23229</strain>
    </source>
</reference>
<dbReference type="InterPro" id="IPR011990">
    <property type="entry name" value="TPR-like_helical_dom_sf"/>
</dbReference>
<feature type="repeat" description="TPR" evidence="8">
    <location>
        <begin position="197"/>
        <end position="230"/>
    </location>
</feature>
<dbReference type="InterPro" id="IPR019734">
    <property type="entry name" value="TPR_rpt"/>
</dbReference>
<dbReference type="Gene3D" id="3.40.50.2000">
    <property type="entry name" value="Glycogen Phosphorylase B"/>
    <property type="match status" value="1"/>
</dbReference>
<dbReference type="PROSITE" id="PS50005">
    <property type="entry name" value="TPR"/>
    <property type="match status" value="3"/>
</dbReference>
<dbReference type="SUPFAM" id="SSF48452">
    <property type="entry name" value="TPR-like"/>
    <property type="match status" value="1"/>
</dbReference>
<dbReference type="OrthoDB" id="255821at2"/>
<dbReference type="Pfam" id="PF13844">
    <property type="entry name" value="Glyco_transf_41"/>
    <property type="match status" value="2"/>
</dbReference>
<feature type="region of interest" description="Disordered" evidence="9">
    <location>
        <begin position="1"/>
        <end position="28"/>
    </location>
</feature>
<evidence type="ECO:0000256" key="5">
    <source>
        <dbReference type="ARBA" id="ARBA00022679"/>
    </source>
</evidence>
<dbReference type="InterPro" id="IPR029489">
    <property type="entry name" value="OGT/SEC/SPY_C"/>
</dbReference>
<dbReference type="EC" id="2.4.1.255" evidence="3"/>
<sequence>MSARKQKKSSDRAKPHRSSAKSAAIAPPQEQKKFLELYNARSFIEAEHYAEKLTQRYPKDAFGWKVLGSCLHKNGQIMKAKDALSQSLQINTNDAQAQHLMARTWYDLGDPTQAMAYANKALTLEPSFSQGHHTLAEVLTESGNYQNAFDHACKAEELGYERTSCLLTKGHLFIKLGRYNEAKQTYEMLISEIPENIHFLNDIANLYKDLGQFSFAEKYYHRACEIDPDYQAAFSNYLICKHYNPECSGNEIYHAIRQWESRFSLNRTPFQHIPANNSSDKIIRIGLVSSGLRLHPVGQMICAALEQHLGGMEFHAYSTNNTNDHITERLKKCTKSWHLVRHLNQEELAEKIQKDEIDILFDLSGYGDGSRLKTMSYKPAPIIVKWVGGLINTMGLPAFDYLLSDRFETPESSDNFYTEKLIRLPNDYICYTPPNYAPSIKALPALYNSFITLGCFNNPAKINRVLLGEWAKIMQDLPESRLLLKSIQYSSSEYCDFIRDVMYEYGISADRLILEGPSKHRELLDSYNRVDIALDTWPYSGGLTTCEAFMMGVPVVTLPGPTFAGRHSATHLINAGMPELVTSSWEEYRQRVVELASDIPNLSVIRACLRQFLIQSPVCDAEKFGKHFSTAMRAIWQRYCEGNKATALKITEEGGVFEEKGEKFYGLQKNYDSTERSKKSNISLEIDHILKNIK</sequence>
<dbReference type="GO" id="GO:0097363">
    <property type="term" value="F:protein O-acetylglucosaminyltransferase activity"/>
    <property type="evidence" value="ECO:0007669"/>
    <property type="project" value="UniProtKB-EC"/>
</dbReference>
<dbReference type="Proteomes" id="UP000281975">
    <property type="component" value="Unassembled WGS sequence"/>
</dbReference>
<evidence type="ECO:0000256" key="1">
    <source>
        <dbReference type="ARBA" id="ARBA00004922"/>
    </source>
</evidence>
<comment type="caution">
    <text evidence="11">The sequence shown here is derived from an EMBL/GenBank/DDBJ whole genome shotgun (WGS) entry which is preliminary data.</text>
</comment>
<feature type="repeat" description="TPR" evidence="8">
    <location>
        <begin position="95"/>
        <end position="128"/>
    </location>
</feature>
<accession>A0A420WY79</accession>
<feature type="domain" description="O-GlcNAc transferase C-terminal" evidence="10">
    <location>
        <begin position="265"/>
        <end position="429"/>
    </location>
</feature>
<dbReference type="InterPro" id="IPR051939">
    <property type="entry name" value="Glycosyltr_41/O-GlcNAc_trsf"/>
</dbReference>
<evidence type="ECO:0000259" key="10">
    <source>
        <dbReference type="Pfam" id="PF13844"/>
    </source>
</evidence>
<keyword evidence="4" id="KW-0328">Glycosyltransferase</keyword>
<evidence type="ECO:0000256" key="7">
    <source>
        <dbReference type="ARBA" id="ARBA00022803"/>
    </source>
</evidence>
<name>A0A420WY79_9GAMM</name>
<evidence type="ECO:0000256" key="8">
    <source>
        <dbReference type="PROSITE-ProRule" id="PRU00339"/>
    </source>
</evidence>
<comment type="pathway">
    <text evidence="1">Protein modification; protein glycosylation.</text>
</comment>
<feature type="repeat" description="TPR" evidence="8">
    <location>
        <begin position="163"/>
        <end position="196"/>
    </location>
</feature>
<comment type="similarity">
    <text evidence="2">Belongs to the glycosyltransferase 41 family. O-GlcNAc transferase subfamily.</text>
</comment>